<name>A0ACC4W306_STRFR</name>
<organism evidence="1 2">
    <name type="scientific">Streptomyces fradiae</name>
    <name type="common">Streptomyces roseoflavus</name>
    <dbReference type="NCBI Taxonomy" id="1906"/>
    <lineage>
        <taxon>Bacteria</taxon>
        <taxon>Bacillati</taxon>
        <taxon>Actinomycetota</taxon>
        <taxon>Actinomycetes</taxon>
        <taxon>Kitasatosporales</taxon>
        <taxon>Streptomycetaceae</taxon>
        <taxon>Streptomyces</taxon>
    </lineage>
</organism>
<protein>
    <submittedName>
        <fullName evidence="1">Uncharacterized protein</fullName>
    </submittedName>
</protein>
<keyword evidence="2" id="KW-1185">Reference proteome</keyword>
<evidence type="ECO:0000313" key="2">
    <source>
        <dbReference type="Proteomes" id="UP000037185"/>
    </source>
</evidence>
<comment type="caution">
    <text evidence="1">The sequence shown here is derived from an EMBL/GenBank/DDBJ whole genome shotgun (WGS) entry which is preliminary data.</text>
</comment>
<evidence type="ECO:0000313" key="1">
    <source>
        <dbReference type="EMBL" id="KNE79026.1"/>
    </source>
</evidence>
<dbReference type="EMBL" id="LGSP01000110">
    <property type="protein sequence ID" value="KNE79026.1"/>
    <property type="molecule type" value="Genomic_DNA"/>
</dbReference>
<accession>A0ACC4W306</accession>
<gene>
    <name evidence="1" type="ORF">ADZ36_29845</name>
</gene>
<proteinExistence type="predicted"/>
<sequence>MDVVIVGAGKAGSLHYRAYSRLGRSGVLDRTRIRFVDPRERAGAELAALLHADGLPGNVVAAREKLEPAAPETAIVDLCLPSRTLAPALVDWWRAGYRNFVIEKPFMVPQELAREVGQVLASSRAVLVRNYLHSRVHATVRELIDLYDLEPVLCVTNFSKDRRADNLRGRGASADGLPTVYEVEMPHQLYIGDDLLGEARSLDHAEDLDPMAGEDGRLRLGEGLLVGRAASGAAFVHYSNLHHPAVVRSLDLFCRGRLSVHATYAPICEEFTDIKAGVILGRGDAVLAKQLFTEDDNMHGMISSAYHTLRGGTGGRLGLDEVLRSDGLIRSAIAGGPGTGPGAAAPAVSAPRTDLLQEWVVDSFRSGLESGTGRSFLRFLEGRQRARLSGVLPSLDPARDAVPGRGTPGYAVRGALVR</sequence>
<dbReference type="Proteomes" id="UP000037185">
    <property type="component" value="Unassembled WGS sequence"/>
</dbReference>
<reference evidence="1" key="1">
    <citation type="submission" date="2015-07" db="EMBL/GenBank/DDBJ databases">
        <title>Draft genome sequence of Streptomyces fradiae, a resistant strain to nitron-oligomycin.</title>
        <authorList>
            <person name="Vatlin A.A."/>
            <person name="Bekker O.B."/>
            <person name="Danilenko V.N."/>
        </authorList>
    </citation>
    <scope>NUCLEOTIDE SEQUENCE</scope>
    <source>
        <strain evidence="1">Olg1-1</strain>
    </source>
</reference>